<dbReference type="HOGENOM" id="CLU_1526179_0_0_1"/>
<evidence type="ECO:0000256" key="2">
    <source>
        <dbReference type="SAM" id="SignalP"/>
    </source>
</evidence>
<organism evidence="3 4">
    <name type="scientific">Thanatephorus cucumeris (strain AG1-IA)</name>
    <name type="common">Rice sheath blight fungus</name>
    <name type="synonym">Rhizoctonia solani</name>
    <dbReference type="NCBI Taxonomy" id="983506"/>
    <lineage>
        <taxon>Eukaryota</taxon>
        <taxon>Fungi</taxon>
        <taxon>Dikarya</taxon>
        <taxon>Basidiomycota</taxon>
        <taxon>Agaricomycotina</taxon>
        <taxon>Agaricomycetes</taxon>
        <taxon>Cantharellales</taxon>
        <taxon>Ceratobasidiaceae</taxon>
        <taxon>Rhizoctonia</taxon>
        <taxon>Rhizoctonia solani AG-1</taxon>
    </lineage>
</organism>
<name>L8WCX9_THACA</name>
<evidence type="ECO:0000313" key="4">
    <source>
        <dbReference type="Proteomes" id="UP000011668"/>
    </source>
</evidence>
<protein>
    <submittedName>
        <fullName evidence="3">Uncharacterized protein</fullName>
    </submittedName>
</protein>
<feature type="chain" id="PRO_5003996690" evidence="2">
    <location>
        <begin position="23"/>
        <end position="176"/>
    </location>
</feature>
<evidence type="ECO:0000313" key="3">
    <source>
        <dbReference type="EMBL" id="ELU35790.1"/>
    </source>
</evidence>
<evidence type="ECO:0000256" key="1">
    <source>
        <dbReference type="SAM" id="MobiDB-lite"/>
    </source>
</evidence>
<comment type="caution">
    <text evidence="3">The sequence shown here is derived from an EMBL/GenBank/DDBJ whole genome shotgun (WGS) entry which is preliminary data.</text>
</comment>
<keyword evidence="2" id="KW-0732">Signal</keyword>
<dbReference type="EMBL" id="AFRT01005292">
    <property type="protein sequence ID" value="ELU35790.1"/>
    <property type="molecule type" value="Genomic_DNA"/>
</dbReference>
<feature type="compositionally biased region" description="Basic and acidic residues" evidence="1">
    <location>
        <begin position="158"/>
        <end position="176"/>
    </location>
</feature>
<feature type="region of interest" description="Disordered" evidence="1">
    <location>
        <begin position="151"/>
        <end position="176"/>
    </location>
</feature>
<proteinExistence type="predicted"/>
<sequence>MHAYRDCSSMSALVAFIPVSAASVSTSTGSRAQTAVQSIRRICSCSSGSCSSSPVAAFRIVVYSRSMSACREPELGADMRIASSRSRSTIVPFLRMYRIAVAAYMNRFFDRFASWLDIRLHKQRLDVMQRAHRPTVFRLSLDPMADVRLGPAGDEELERQTRGDSEEYIKDFPDPV</sequence>
<keyword evidence="4" id="KW-1185">Reference proteome</keyword>
<reference evidence="3 4" key="1">
    <citation type="journal article" date="2013" name="Nat. Commun.">
        <title>The evolution and pathogenic mechanisms of the rice sheath blight pathogen.</title>
        <authorList>
            <person name="Zheng A."/>
            <person name="Lin R."/>
            <person name="Xu L."/>
            <person name="Qin P."/>
            <person name="Tang C."/>
            <person name="Ai P."/>
            <person name="Zhang D."/>
            <person name="Liu Y."/>
            <person name="Sun Z."/>
            <person name="Feng H."/>
            <person name="Wang Y."/>
            <person name="Chen Y."/>
            <person name="Liang X."/>
            <person name="Fu R."/>
            <person name="Li Q."/>
            <person name="Zhang J."/>
            <person name="Yu X."/>
            <person name="Xie Z."/>
            <person name="Ding L."/>
            <person name="Guan P."/>
            <person name="Tang J."/>
            <person name="Liang Y."/>
            <person name="Wang S."/>
            <person name="Deng Q."/>
            <person name="Li S."/>
            <person name="Zhu J."/>
            <person name="Wang L."/>
            <person name="Liu H."/>
            <person name="Li P."/>
        </authorList>
    </citation>
    <scope>NUCLEOTIDE SEQUENCE [LARGE SCALE GENOMIC DNA]</scope>
    <source>
        <strain evidence="4">AG-1 IA</strain>
    </source>
</reference>
<accession>L8WCX9</accession>
<gene>
    <name evidence="3" type="ORF">AG1IA_10180</name>
</gene>
<dbReference type="Proteomes" id="UP000011668">
    <property type="component" value="Unassembled WGS sequence"/>
</dbReference>
<dbReference type="AlphaFoldDB" id="L8WCX9"/>
<feature type="signal peptide" evidence="2">
    <location>
        <begin position="1"/>
        <end position="22"/>
    </location>
</feature>